<name>A0A6N6VFV9_9HYPH</name>
<dbReference type="PANTHER" id="PTHR33835">
    <property type="entry name" value="YALI0C07656P"/>
    <property type="match status" value="1"/>
</dbReference>
<sequence>MLKPFGRDIWTADGHAVSTAGFGYPTRMVVIRLSEGGLFIWSPIQLTDALRAAVDVLGDVRYLVAPNSLHHLFLGEWGRVYGSAKLYAPPGLAKKRRDIVFDGELGNEPIAGWAADIDQVVVPGNLITTEVVFFHRKSGTVLFTDLIQQFPADWFSGWRAIVARLDLMIGAEPAVPRKFRTAFIGRRAARVALEHILAWPAENVLMAHGAPVIGDGQAFIRRAFKWLIA</sequence>
<proteinExistence type="predicted"/>
<dbReference type="SUPFAM" id="SSF56281">
    <property type="entry name" value="Metallo-hydrolase/oxidoreductase"/>
    <property type="match status" value="1"/>
</dbReference>
<organism evidence="1 2">
    <name type="scientific">Parvibaculum sedimenti</name>
    <dbReference type="NCBI Taxonomy" id="2608632"/>
    <lineage>
        <taxon>Bacteria</taxon>
        <taxon>Pseudomonadati</taxon>
        <taxon>Pseudomonadota</taxon>
        <taxon>Alphaproteobacteria</taxon>
        <taxon>Hyphomicrobiales</taxon>
        <taxon>Parvibaculaceae</taxon>
        <taxon>Parvibaculum</taxon>
    </lineage>
</organism>
<dbReference type="InterPro" id="IPR036866">
    <property type="entry name" value="RibonucZ/Hydroxyglut_hydro"/>
</dbReference>
<dbReference type="Pfam" id="PF14234">
    <property type="entry name" value="DUF4336"/>
    <property type="match status" value="1"/>
</dbReference>
<dbReference type="AlphaFoldDB" id="A0A6N6VFV9"/>
<keyword evidence="2" id="KW-1185">Reference proteome</keyword>
<dbReference type="InterPro" id="IPR025638">
    <property type="entry name" value="DUF4336"/>
</dbReference>
<gene>
    <name evidence="1" type="ORF">F2P47_10950</name>
</gene>
<dbReference type="RefSeq" id="WP_152216405.1">
    <property type="nucleotide sequence ID" value="NZ_WESC01000009.1"/>
</dbReference>
<protein>
    <submittedName>
        <fullName evidence="1">DUF4336 domain-containing protein</fullName>
    </submittedName>
</protein>
<reference evidence="1 2" key="1">
    <citation type="submission" date="2019-09" db="EMBL/GenBank/DDBJ databases">
        <title>Parvibaculum sedimenti sp. nov., isolated from sediment.</title>
        <authorList>
            <person name="Wang Y."/>
        </authorList>
    </citation>
    <scope>NUCLEOTIDE SEQUENCE [LARGE SCALE GENOMIC DNA]</scope>
    <source>
        <strain evidence="1 2">HXT-9</strain>
    </source>
</reference>
<dbReference type="EMBL" id="WESC01000009">
    <property type="protein sequence ID" value="KAB7739596.1"/>
    <property type="molecule type" value="Genomic_DNA"/>
</dbReference>
<evidence type="ECO:0000313" key="2">
    <source>
        <dbReference type="Proteomes" id="UP000468901"/>
    </source>
</evidence>
<evidence type="ECO:0000313" key="1">
    <source>
        <dbReference type="EMBL" id="KAB7739596.1"/>
    </source>
</evidence>
<comment type="caution">
    <text evidence="1">The sequence shown here is derived from an EMBL/GenBank/DDBJ whole genome shotgun (WGS) entry which is preliminary data.</text>
</comment>
<accession>A0A6N6VFV9</accession>
<dbReference type="Proteomes" id="UP000468901">
    <property type="component" value="Unassembled WGS sequence"/>
</dbReference>
<dbReference type="PANTHER" id="PTHR33835:SF1">
    <property type="entry name" value="METALLO-BETA-LACTAMASE DOMAIN-CONTAINING PROTEIN"/>
    <property type="match status" value="1"/>
</dbReference>